<dbReference type="EMBL" id="JABFAF010274257">
    <property type="protein sequence ID" value="MBA0879154.1"/>
    <property type="molecule type" value="Genomic_DNA"/>
</dbReference>
<sequence>MLNLWRNITLRKKNKHPTQITLEPDFPPKTDSLKDLEVVHYAYKYFKTFKGLVVDLIFSFRECNKSRDFFKIRDPEDTLRVIEVELNFLYRTLYTKVEVLHLKMKKIYVGYILRFLALTCVLTNLGIFYFKVNKHEFHGVDIGITYTLLLGAIALDVIAIFILIFSDWSIASIKDPKRLPCILLWHIATDQCYHPDDEKDQKNTNQQDDNKENCWNLFHNKNLTDGRDDDKKNPTDRQDDEEEELTYRQFFKRRDFHPNQDKKACEELLHVTMDVGPQEVKGDRSNSVLFDACMLAKELNKMNNKWKIMSKVWVELVPYAASHFRASTHATLITFFWLLMAHFGPGEHFQINEGHSRAKLIVGK</sequence>
<dbReference type="OrthoDB" id="1689146at2759"/>
<evidence type="ECO:0000313" key="4">
    <source>
        <dbReference type="Proteomes" id="UP000593576"/>
    </source>
</evidence>
<organism evidence="3 4">
    <name type="scientific">Gossypium schwendimanii</name>
    <name type="common">Cotton</name>
    <dbReference type="NCBI Taxonomy" id="34291"/>
    <lineage>
        <taxon>Eukaryota</taxon>
        <taxon>Viridiplantae</taxon>
        <taxon>Streptophyta</taxon>
        <taxon>Embryophyta</taxon>
        <taxon>Tracheophyta</taxon>
        <taxon>Spermatophyta</taxon>
        <taxon>Magnoliopsida</taxon>
        <taxon>eudicotyledons</taxon>
        <taxon>Gunneridae</taxon>
        <taxon>Pentapetalae</taxon>
        <taxon>rosids</taxon>
        <taxon>malvids</taxon>
        <taxon>Malvales</taxon>
        <taxon>Malvaceae</taxon>
        <taxon>Malvoideae</taxon>
        <taxon>Gossypium</taxon>
    </lineage>
</organism>
<protein>
    <recommendedName>
        <fullName evidence="2">DUF4220 domain-containing protein</fullName>
    </recommendedName>
</protein>
<keyword evidence="4" id="KW-1185">Reference proteome</keyword>
<dbReference type="InterPro" id="IPR007658">
    <property type="entry name" value="DUF594"/>
</dbReference>
<keyword evidence="1" id="KW-0812">Transmembrane</keyword>
<evidence type="ECO:0000256" key="1">
    <source>
        <dbReference type="SAM" id="Phobius"/>
    </source>
</evidence>
<reference evidence="3 4" key="1">
    <citation type="journal article" date="2019" name="Genome Biol. Evol.">
        <title>Insights into the evolution of the New World diploid cottons (Gossypium, subgenus Houzingenia) based on genome sequencing.</title>
        <authorList>
            <person name="Grover C.E."/>
            <person name="Arick M.A. 2nd"/>
            <person name="Thrash A."/>
            <person name="Conover J.L."/>
            <person name="Sanders W.S."/>
            <person name="Peterson D.G."/>
            <person name="Frelichowski J.E."/>
            <person name="Scheffler J.A."/>
            <person name="Scheffler B.E."/>
            <person name="Wendel J.F."/>
        </authorList>
    </citation>
    <scope>NUCLEOTIDE SEQUENCE [LARGE SCALE GENOMIC DNA]</scope>
    <source>
        <strain evidence="3">1</strain>
        <tissue evidence="3">Leaf</tissue>
    </source>
</reference>
<accession>A0A7J9N7I9</accession>
<dbReference type="PANTHER" id="PTHR31325">
    <property type="entry name" value="OS01G0798800 PROTEIN-RELATED"/>
    <property type="match status" value="1"/>
</dbReference>
<dbReference type="InterPro" id="IPR025315">
    <property type="entry name" value="DUF4220"/>
</dbReference>
<evidence type="ECO:0000259" key="2">
    <source>
        <dbReference type="Pfam" id="PF13968"/>
    </source>
</evidence>
<proteinExistence type="predicted"/>
<feature type="domain" description="DUF4220" evidence="2">
    <location>
        <begin position="30"/>
        <end position="184"/>
    </location>
</feature>
<dbReference type="Proteomes" id="UP000593576">
    <property type="component" value="Unassembled WGS sequence"/>
</dbReference>
<name>A0A7J9N7I9_GOSSC</name>
<dbReference type="Pfam" id="PF13968">
    <property type="entry name" value="DUF4220"/>
    <property type="match status" value="1"/>
</dbReference>
<keyword evidence="1" id="KW-0472">Membrane</keyword>
<feature type="transmembrane region" description="Helical" evidence="1">
    <location>
        <begin position="142"/>
        <end position="165"/>
    </location>
</feature>
<keyword evidence="1" id="KW-1133">Transmembrane helix</keyword>
<comment type="caution">
    <text evidence="3">The sequence shown here is derived from an EMBL/GenBank/DDBJ whole genome shotgun (WGS) entry which is preliminary data.</text>
</comment>
<feature type="transmembrane region" description="Helical" evidence="1">
    <location>
        <begin position="111"/>
        <end position="130"/>
    </location>
</feature>
<dbReference type="AlphaFoldDB" id="A0A7J9N7I9"/>
<dbReference type="Pfam" id="PF04578">
    <property type="entry name" value="DUF594"/>
    <property type="match status" value="1"/>
</dbReference>
<gene>
    <name evidence="3" type="ORF">Goshw_000405</name>
</gene>
<evidence type="ECO:0000313" key="3">
    <source>
        <dbReference type="EMBL" id="MBA0879154.1"/>
    </source>
</evidence>